<keyword evidence="2" id="KW-0274">FAD</keyword>
<dbReference type="SUPFAM" id="SSF51905">
    <property type="entry name" value="FAD/NAD(P)-binding domain"/>
    <property type="match status" value="2"/>
</dbReference>
<dbReference type="OrthoDB" id="2915840at2759"/>
<dbReference type="Proteomes" id="UP000184330">
    <property type="component" value="Unassembled WGS sequence"/>
</dbReference>
<proteinExistence type="predicted"/>
<evidence type="ECO:0000256" key="3">
    <source>
        <dbReference type="ARBA" id="ARBA00023002"/>
    </source>
</evidence>
<gene>
    <name evidence="4" type="ORF">PAC_11795</name>
</gene>
<name>A0A1L7XA23_9HELO</name>
<evidence type="ECO:0000313" key="5">
    <source>
        <dbReference type="Proteomes" id="UP000184330"/>
    </source>
</evidence>
<dbReference type="Gene3D" id="3.50.50.60">
    <property type="entry name" value="FAD/NAD(P)-binding domain"/>
    <property type="match status" value="1"/>
</dbReference>
<dbReference type="InterPro" id="IPR050346">
    <property type="entry name" value="FMO-like"/>
</dbReference>
<protein>
    <submittedName>
        <fullName evidence="4">Related to dimethylaniline monooxygenase</fullName>
    </submittedName>
</protein>
<keyword evidence="1" id="KW-0285">Flavoprotein</keyword>
<organism evidence="4 5">
    <name type="scientific">Phialocephala subalpina</name>
    <dbReference type="NCBI Taxonomy" id="576137"/>
    <lineage>
        <taxon>Eukaryota</taxon>
        <taxon>Fungi</taxon>
        <taxon>Dikarya</taxon>
        <taxon>Ascomycota</taxon>
        <taxon>Pezizomycotina</taxon>
        <taxon>Leotiomycetes</taxon>
        <taxon>Helotiales</taxon>
        <taxon>Mollisiaceae</taxon>
        <taxon>Phialocephala</taxon>
        <taxon>Phialocephala fortinii species complex</taxon>
    </lineage>
</organism>
<dbReference type="InterPro" id="IPR036188">
    <property type="entry name" value="FAD/NAD-bd_sf"/>
</dbReference>
<keyword evidence="3" id="KW-0560">Oxidoreductase</keyword>
<dbReference type="GO" id="GO:0004497">
    <property type="term" value="F:monooxygenase activity"/>
    <property type="evidence" value="ECO:0007669"/>
    <property type="project" value="UniProtKB-KW"/>
</dbReference>
<dbReference type="AlphaFoldDB" id="A0A1L7XA23"/>
<evidence type="ECO:0000256" key="2">
    <source>
        <dbReference type="ARBA" id="ARBA00022827"/>
    </source>
</evidence>
<dbReference type="PANTHER" id="PTHR23023">
    <property type="entry name" value="DIMETHYLANILINE MONOOXYGENASE"/>
    <property type="match status" value="1"/>
</dbReference>
<keyword evidence="4" id="KW-0503">Monooxygenase</keyword>
<accession>A0A1L7XA23</accession>
<evidence type="ECO:0000313" key="4">
    <source>
        <dbReference type="EMBL" id="CZR61898.1"/>
    </source>
</evidence>
<dbReference type="Pfam" id="PF13738">
    <property type="entry name" value="Pyr_redox_3"/>
    <property type="match status" value="1"/>
</dbReference>
<keyword evidence="5" id="KW-1185">Reference proteome</keyword>
<dbReference type="EMBL" id="FJOG01000019">
    <property type="protein sequence ID" value="CZR61898.1"/>
    <property type="molecule type" value="Genomic_DNA"/>
</dbReference>
<evidence type="ECO:0000256" key="1">
    <source>
        <dbReference type="ARBA" id="ARBA00022630"/>
    </source>
</evidence>
<reference evidence="4 5" key="1">
    <citation type="submission" date="2016-03" db="EMBL/GenBank/DDBJ databases">
        <authorList>
            <person name="Ploux O."/>
        </authorList>
    </citation>
    <scope>NUCLEOTIDE SEQUENCE [LARGE SCALE GENOMIC DNA]</scope>
    <source>
        <strain evidence="4 5">UAMH 11012</strain>
    </source>
</reference>
<sequence length="566" mass="62760">MADTYDLVVVGAGWFGLSAAKAYLELHPQEKILVLEASGSCGGTWSKDRLYPGLKSNNIIGSYEHPDLPMSEAVYGVKPGEHIPAAVLHRYLTDFAEKFGVYKRIRFDTRVDTVEPSSSGGWQLGVSTSKGPETVATKKLIIASGLTSTPNLPLYPGQEAFTAPFFHAKDFCIHGDVINTAKKAVVIGGAKSAFDVAYAFAAKGNVEVDMIIRQTGNGPVWLLPPYVTPLKRKAEELLHTRFLTWFSPCPWGAEDGFAKIRNFLHSTWLGHWIVKGFWKIISNDVITLNEYDKHPLTGDLKPWNSVLWTGSGVSIHNYETNFFALVRSGKIRVHTTDVSKLEGNSVYLDNGKELNTDVVVCATGWKKDTTFKFLNLGEAGLGLPCSPTEKAELSAQADEEVLTMFPSLRSQPPLRTPPPTTDPLRLYRFIVPPTMVSKRNLAFAGMVSTVSTSIFAAVQGLWITAFFDGTLDRLANSEDDITKEVMLHTQWGKWRYPCGYGARLPDFAFDAMCYTDLMLRDLGLKNHRKEGMVKELFSPYKPKDYAGLIQEWEAGHDNGIGNGKYR</sequence>